<organism evidence="2">
    <name type="scientific">mine drainage metagenome</name>
    <dbReference type="NCBI Taxonomy" id="410659"/>
    <lineage>
        <taxon>unclassified sequences</taxon>
        <taxon>metagenomes</taxon>
        <taxon>ecological metagenomes</taxon>
    </lineage>
</organism>
<gene>
    <name evidence="2" type="ORF">CARN6_1883</name>
</gene>
<dbReference type="Gene3D" id="3.20.20.140">
    <property type="entry name" value="Metal-dependent hydrolases"/>
    <property type="match status" value="1"/>
</dbReference>
<dbReference type="AlphaFoldDB" id="E6QME8"/>
<sequence>MHAQQPAAKPTAAILAGTLIDVQTGAIATHQYITIAGDKILAIGNSAPSGVPVTDLSAYTVLPGLIDAHAHTLSNPTTQSVADRIRTSAPQATLWGVYNLRLWLDHGFTSLRDACEGPPDYPQFALRWSVNRGLILGPRITAAGSCISITGGHGDGMPFSPDLNVPPRPNIADTVDDVSRVVRRDIKYGADWIKLMATGGVMDPISDYRVQELSEAQMARAVEVAHRAGKKVMAHAEGAEGIKAAVRAGVDSIEHGTMLDEEGAELMEERGTWLVPTLYCFQHDMETGLSKGRDPASFAKGQAILAAQGPAFKLALKHHLKIAYGVDDADVDESVSREFGALVAGGMTTLGALQAATINAATMLGKQDQVGLIAPGHYADIIAVTGDPLKDITVMYNVNFVMKGGMILKDPAHPDRDPVLRVQ</sequence>
<feature type="domain" description="Amidohydrolase-related" evidence="1">
    <location>
        <begin position="60"/>
        <end position="406"/>
    </location>
</feature>
<dbReference type="Pfam" id="PF01979">
    <property type="entry name" value="Amidohydro_1"/>
    <property type="match status" value="1"/>
</dbReference>
<dbReference type="InterPro" id="IPR011059">
    <property type="entry name" value="Metal-dep_hydrolase_composite"/>
</dbReference>
<dbReference type="InterPro" id="IPR057744">
    <property type="entry name" value="OTAase-like"/>
</dbReference>
<dbReference type="Gene3D" id="2.30.40.10">
    <property type="entry name" value="Urease, subunit C, domain 1"/>
    <property type="match status" value="1"/>
</dbReference>
<dbReference type="PANTHER" id="PTHR43135">
    <property type="entry name" value="ALPHA-D-RIBOSE 1-METHYLPHOSPHONATE 5-TRIPHOSPHATE DIPHOSPHATASE"/>
    <property type="match status" value="1"/>
</dbReference>
<name>E6QME8_9ZZZZ</name>
<dbReference type="InterPro" id="IPR032466">
    <property type="entry name" value="Metal_Hydrolase"/>
</dbReference>
<dbReference type="InterPro" id="IPR006680">
    <property type="entry name" value="Amidohydro-rel"/>
</dbReference>
<dbReference type="CDD" id="cd01299">
    <property type="entry name" value="Met_dep_hydrolase_A"/>
    <property type="match status" value="1"/>
</dbReference>
<protein>
    <recommendedName>
        <fullName evidence="1">Amidohydrolase-related domain-containing protein</fullName>
    </recommendedName>
</protein>
<accession>E6QME8</accession>
<dbReference type="InterPro" id="IPR051781">
    <property type="entry name" value="Metallo-dep_Hydrolase"/>
</dbReference>
<dbReference type="SUPFAM" id="SSF51338">
    <property type="entry name" value="Composite domain of metallo-dependent hydrolases"/>
    <property type="match status" value="2"/>
</dbReference>
<dbReference type="GO" id="GO:0016810">
    <property type="term" value="F:hydrolase activity, acting on carbon-nitrogen (but not peptide) bonds"/>
    <property type="evidence" value="ECO:0007669"/>
    <property type="project" value="InterPro"/>
</dbReference>
<comment type="caution">
    <text evidence="2">The sequence shown here is derived from an EMBL/GenBank/DDBJ whole genome shotgun (WGS) entry which is preliminary data.</text>
</comment>
<dbReference type="SUPFAM" id="SSF51556">
    <property type="entry name" value="Metallo-dependent hydrolases"/>
    <property type="match status" value="1"/>
</dbReference>
<evidence type="ECO:0000259" key="1">
    <source>
        <dbReference type="Pfam" id="PF01979"/>
    </source>
</evidence>
<evidence type="ECO:0000313" key="2">
    <source>
        <dbReference type="EMBL" id="CBI08419.1"/>
    </source>
</evidence>
<reference evidence="2" key="1">
    <citation type="submission" date="2009-10" db="EMBL/GenBank/DDBJ databases">
        <title>Diversity of trophic interactions inside an arsenic-rich microbial ecosystem.</title>
        <authorList>
            <person name="Bertin P.N."/>
            <person name="Heinrich-Salmeron A."/>
            <person name="Pelletier E."/>
            <person name="Goulhen-Chollet F."/>
            <person name="Arsene-Ploetze F."/>
            <person name="Gallien S."/>
            <person name="Calteau A."/>
            <person name="Vallenet D."/>
            <person name="Casiot C."/>
            <person name="Chane-Woon-Ming B."/>
            <person name="Giloteaux L."/>
            <person name="Barakat M."/>
            <person name="Bonnefoy V."/>
            <person name="Bruneel O."/>
            <person name="Chandler M."/>
            <person name="Cleiss J."/>
            <person name="Duran R."/>
            <person name="Elbaz-Poulichet F."/>
            <person name="Fonknechten N."/>
            <person name="Lauga B."/>
            <person name="Mornico D."/>
            <person name="Ortet P."/>
            <person name="Schaeffer C."/>
            <person name="Siguier P."/>
            <person name="Alexander Thil Smith A."/>
            <person name="Van Dorsselaer A."/>
            <person name="Weissenbach J."/>
            <person name="Medigue C."/>
            <person name="Le Paslier D."/>
        </authorList>
    </citation>
    <scope>NUCLEOTIDE SEQUENCE</scope>
</reference>
<dbReference type="PANTHER" id="PTHR43135:SF3">
    <property type="entry name" value="ALPHA-D-RIBOSE 1-METHYLPHOSPHONATE 5-TRIPHOSPHATE DIPHOSPHATASE"/>
    <property type="match status" value="1"/>
</dbReference>
<dbReference type="EMBL" id="CABQ01000217">
    <property type="protein sequence ID" value="CBI08419.1"/>
    <property type="molecule type" value="Genomic_DNA"/>
</dbReference>
<proteinExistence type="predicted"/>